<gene>
    <name evidence="2" type="ORF">HAX54_028280</name>
</gene>
<dbReference type="Proteomes" id="UP000823775">
    <property type="component" value="Unassembled WGS sequence"/>
</dbReference>
<feature type="region of interest" description="Disordered" evidence="1">
    <location>
        <begin position="1"/>
        <end position="95"/>
    </location>
</feature>
<feature type="compositionally biased region" description="Basic and acidic residues" evidence="1">
    <location>
        <begin position="37"/>
        <end position="50"/>
    </location>
</feature>
<evidence type="ECO:0000313" key="3">
    <source>
        <dbReference type="Proteomes" id="UP000823775"/>
    </source>
</evidence>
<protein>
    <submittedName>
        <fullName evidence="2">Uncharacterized protein</fullName>
    </submittedName>
</protein>
<keyword evidence="3" id="KW-1185">Reference proteome</keyword>
<feature type="compositionally biased region" description="Polar residues" evidence="1">
    <location>
        <begin position="84"/>
        <end position="95"/>
    </location>
</feature>
<feature type="compositionally biased region" description="Basic residues" evidence="1">
    <location>
        <begin position="18"/>
        <end position="34"/>
    </location>
</feature>
<accession>A0ABS8V5B8</accession>
<organism evidence="2 3">
    <name type="scientific">Datura stramonium</name>
    <name type="common">Jimsonweed</name>
    <name type="synonym">Common thornapple</name>
    <dbReference type="NCBI Taxonomy" id="4076"/>
    <lineage>
        <taxon>Eukaryota</taxon>
        <taxon>Viridiplantae</taxon>
        <taxon>Streptophyta</taxon>
        <taxon>Embryophyta</taxon>
        <taxon>Tracheophyta</taxon>
        <taxon>Spermatophyta</taxon>
        <taxon>Magnoliopsida</taxon>
        <taxon>eudicotyledons</taxon>
        <taxon>Gunneridae</taxon>
        <taxon>Pentapetalae</taxon>
        <taxon>asterids</taxon>
        <taxon>lamiids</taxon>
        <taxon>Solanales</taxon>
        <taxon>Solanaceae</taxon>
        <taxon>Solanoideae</taxon>
        <taxon>Datureae</taxon>
        <taxon>Datura</taxon>
    </lineage>
</organism>
<dbReference type="EMBL" id="JACEIK010003470">
    <property type="protein sequence ID" value="MCD9641826.1"/>
    <property type="molecule type" value="Genomic_DNA"/>
</dbReference>
<proteinExistence type="predicted"/>
<evidence type="ECO:0000256" key="1">
    <source>
        <dbReference type="SAM" id="MobiDB-lite"/>
    </source>
</evidence>
<comment type="caution">
    <text evidence="2">The sequence shown here is derived from an EMBL/GenBank/DDBJ whole genome shotgun (WGS) entry which is preliminary data.</text>
</comment>
<evidence type="ECO:0000313" key="2">
    <source>
        <dbReference type="EMBL" id="MCD9641826.1"/>
    </source>
</evidence>
<reference evidence="2 3" key="1">
    <citation type="journal article" date="2021" name="BMC Genomics">
        <title>Datura genome reveals duplications of psychoactive alkaloid biosynthetic genes and high mutation rate following tissue culture.</title>
        <authorList>
            <person name="Rajewski A."/>
            <person name="Carter-House D."/>
            <person name="Stajich J."/>
            <person name="Litt A."/>
        </authorList>
    </citation>
    <scope>NUCLEOTIDE SEQUENCE [LARGE SCALE GENOMIC DNA]</scope>
    <source>
        <strain evidence="2">AR-01</strain>
    </source>
</reference>
<sequence>MDHMIKDCPLLEEEQRRNSKKQQKVASKAFKKAMKATWRETPDEESKGEDGESNLALMAKSDTDSDNDSSEVSVTAQKEEMLSETDSLNIPSEPR</sequence>
<name>A0ABS8V5B8_DATST</name>